<evidence type="ECO:0000259" key="12">
    <source>
        <dbReference type="Pfam" id="PF07715"/>
    </source>
</evidence>
<dbReference type="NCBIfam" id="TIGR04057">
    <property type="entry name" value="SusC_RagA_signa"/>
    <property type="match status" value="1"/>
</dbReference>
<organism evidence="13 14">
    <name type="scientific">Belliella filtrata</name>
    <dbReference type="NCBI Taxonomy" id="2923435"/>
    <lineage>
        <taxon>Bacteria</taxon>
        <taxon>Pseudomonadati</taxon>
        <taxon>Bacteroidota</taxon>
        <taxon>Cytophagia</taxon>
        <taxon>Cytophagales</taxon>
        <taxon>Cyclobacteriaceae</taxon>
        <taxon>Belliella</taxon>
    </lineage>
</organism>
<keyword evidence="10" id="KW-1133">Transmembrane helix</keyword>
<dbReference type="Gene3D" id="2.40.170.20">
    <property type="entry name" value="TonB-dependent receptor, beta-barrel domain"/>
    <property type="match status" value="1"/>
</dbReference>
<dbReference type="InterPro" id="IPR012910">
    <property type="entry name" value="Plug_dom"/>
</dbReference>
<sequence length="1125" mass="125538">MKEKILPTQKILKMPRSFWIYCLIGFQLLYFPTIAREQDKNLEQTFVSLNLKKATIQEFFESIESKTDFRFAFDHRAMQSVTTLDIQAKDRSLLSVLEEISGKASLNFKQIQQTLHVSKVNNPTKKIPTKPVQAEIKITGTILNDIGEPLPGATVILEGNTSVGTVTDIDGAFSLEVPEDGVLVVSYIGFQTQRVPVMNRSVIHVSLESDVSALEEFIVVGYGTQQRLSVVGAVDQVGQEVFEGRPSATVSQALQGVSSNLIIQQTNSEPGAGVNLNIRGVSTLGDNSPLIVIDGIIGGDINLLNPLDIESVTVLKDAGSAAIYGSRANNGVVLITTKKGKKNMKPTVTYNGLLGVNEPHFFTSPVSGYQNAMLRNESAFNSGQNEAVFTPEQIRQFQANGDEQWFANEIFQSAMQQNHNFSVAGGGENSTYLVSVGFLDQQNNYVGPAKGYKRYNYRLNMTNEYGKFKLTSMLTYARREIMDHSSSSSTLMADAFRVPLYYRQRDDQGRFLTNDILQEFNSLGILEEGGFRRNQDDNVFGTIMGELEVTDFLKIKGVFGANMFSNHQYARTKQVDFYPRGVYGATRNTNDISRKGLDLNTQLMAEFNKQFADVHNVNFLVGVSNENHTSRGFSLYKTFTDPDLGTPITETVIQPNSNNSNIGAAENSLNSLFGRTSYSYQDKYFAEASFRYDGSSRFSQQARWGFFPSMSVGYRLTEEAFLAGYQQKYGDIKFRSSYGVLGNQNVGNYQYQTTFFTFQNAYGFNDLPVGGTGYNYANPDIRWERAATFNVGVDLDFFDGALNLSLDYFDKVTSDILIPPAVPGVFGTGLPDFNSGKVGNRGWEITAGYQHQGRVLGHAVTFNLGDTRNVVLDFQGEQRLTGLEELQVLLREGYPFNSYVGLKRDGFFQTIEELEAGPRPVGLNPQIGDNRYVDVDGDGVIDDNDLYVFGNPFPRLTFGFTYNLSYKGFDLNIFAQGVGRRTMMIRGELVEPFHFNYGMTMYSHQMDFWTPQNPDAYYPRLANNGTQSNDNNFRRGSDMYLFDGSYLRLKNLQIGYTLPKAISQKAGMQVCRAYVSGQNLFTLARVNFVDPELSEFNSNLQSGGANSGRAYPTLVYYGFGLDITF</sequence>
<feature type="domain" description="TonB-dependent receptor-like beta-barrel" evidence="11">
    <location>
        <begin position="553"/>
        <end position="1080"/>
    </location>
</feature>
<protein>
    <submittedName>
        <fullName evidence="13">TonB-dependent receptor</fullName>
    </submittedName>
</protein>
<evidence type="ECO:0000256" key="1">
    <source>
        <dbReference type="ARBA" id="ARBA00004571"/>
    </source>
</evidence>
<evidence type="ECO:0000256" key="4">
    <source>
        <dbReference type="ARBA" id="ARBA00022692"/>
    </source>
</evidence>
<evidence type="ECO:0000256" key="10">
    <source>
        <dbReference type="SAM" id="Phobius"/>
    </source>
</evidence>
<feature type="domain" description="TonB-dependent receptor plug" evidence="12">
    <location>
        <begin position="229"/>
        <end position="332"/>
    </location>
</feature>
<name>A0ABS9V0D0_9BACT</name>
<reference evidence="13" key="1">
    <citation type="submission" date="2022-03" db="EMBL/GenBank/DDBJ databases">
        <title>De novo assembled genomes of Belliella spp. (Cyclobacteriaceae) strains.</title>
        <authorList>
            <person name="Szabo A."/>
            <person name="Korponai K."/>
            <person name="Felfoldi T."/>
        </authorList>
    </citation>
    <scope>NUCLEOTIDE SEQUENCE</scope>
    <source>
        <strain evidence="13">DSM 111904</strain>
    </source>
</reference>
<evidence type="ECO:0000256" key="3">
    <source>
        <dbReference type="ARBA" id="ARBA00022452"/>
    </source>
</evidence>
<evidence type="ECO:0000313" key="13">
    <source>
        <dbReference type="EMBL" id="MCH7409783.1"/>
    </source>
</evidence>
<keyword evidence="2 8" id="KW-0813">Transport</keyword>
<dbReference type="Gene3D" id="2.170.130.10">
    <property type="entry name" value="TonB-dependent receptor, plug domain"/>
    <property type="match status" value="1"/>
</dbReference>
<keyword evidence="5 9" id="KW-0798">TonB box</keyword>
<comment type="subcellular location">
    <subcellularLocation>
        <location evidence="1 8">Cell outer membrane</location>
        <topology evidence="1 8">Multi-pass membrane protein</topology>
    </subcellularLocation>
</comment>
<keyword evidence="7 8" id="KW-0998">Cell outer membrane</keyword>
<dbReference type="SUPFAM" id="SSF56935">
    <property type="entry name" value="Porins"/>
    <property type="match status" value="1"/>
</dbReference>
<keyword evidence="3 8" id="KW-1134">Transmembrane beta strand</keyword>
<dbReference type="InterPro" id="IPR036942">
    <property type="entry name" value="Beta-barrel_TonB_sf"/>
</dbReference>
<dbReference type="Pfam" id="PF00593">
    <property type="entry name" value="TonB_dep_Rec_b-barrel"/>
    <property type="match status" value="1"/>
</dbReference>
<keyword evidence="6 8" id="KW-0472">Membrane</keyword>
<evidence type="ECO:0000256" key="7">
    <source>
        <dbReference type="ARBA" id="ARBA00023237"/>
    </source>
</evidence>
<evidence type="ECO:0000259" key="11">
    <source>
        <dbReference type="Pfam" id="PF00593"/>
    </source>
</evidence>
<comment type="caution">
    <text evidence="13">The sequence shown here is derived from an EMBL/GenBank/DDBJ whole genome shotgun (WGS) entry which is preliminary data.</text>
</comment>
<dbReference type="EMBL" id="JAKZGP010000023">
    <property type="protein sequence ID" value="MCH7409783.1"/>
    <property type="molecule type" value="Genomic_DNA"/>
</dbReference>
<keyword evidence="13" id="KW-0675">Receptor</keyword>
<accession>A0ABS9V0D0</accession>
<evidence type="ECO:0000256" key="8">
    <source>
        <dbReference type="PROSITE-ProRule" id="PRU01360"/>
    </source>
</evidence>
<keyword evidence="14" id="KW-1185">Reference proteome</keyword>
<evidence type="ECO:0000256" key="5">
    <source>
        <dbReference type="ARBA" id="ARBA00023077"/>
    </source>
</evidence>
<proteinExistence type="inferred from homology"/>
<dbReference type="NCBIfam" id="TIGR04056">
    <property type="entry name" value="OMP_RagA_SusC"/>
    <property type="match status" value="1"/>
</dbReference>
<keyword evidence="4 8" id="KW-0812">Transmembrane</keyword>
<dbReference type="PROSITE" id="PS00018">
    <property type="entry name" value="EF_HAND_1"/>
    <property type="match status" value="1"/>
</dbReference>
<evidence type="ECO:0000256" key="2">
    <source>
        <dbReference type="ARBA" id="ARBA00022448"/>
    </source>
</evidence>
<dbReference type="SUPFAM" id="SSF49464">
    <property type="entry name" value="Carboxypeptidase regulatory domain-like"/>
    <property type="match status" value="1"/>
</dbReference>
<dbReference type="InterPro" id="IPR018247">
    <property type="entry name" value="EF_Hand_1_Ca_BS"/>
</dbReference>
<evidence type="ECO:0000256" key="6">
    <source>
        <dbReference type="ARBA" id="ARBA00023136"/>
    </source>
</evidence>
<dbReference type="RefSeq" id="WP_241348117.1">
    <property type="nucleotide sequence ID" value="NZ_JAKZGP010000023.1"/>
</dbReference>
<dbReference type="InterPro" id="IPR023996">
    <property type="entry name" value="TonB-dep_OMP_SusC/RagA"/>
</dbReference>
<dbReference type="InterPro" id="IPR008969">
    <property type="entry name" value="CarboxyPept-like_regulatory"/>
</dbReference>
<comment type="similarity">
    <text evidence="8 9">Belongs to the TonB-dependent receptor family.</text>
</comment>
<dbReference type="Gene3D" id="2.60.40.1120">
    <property type="entry name" value="Carboxypeptidase-like, regulatory domain"/>
    <property type="match status" value="1"/>
</dbReference>
<feature type="transmembrane region" description="Helical" evidence="10">
    <location>
        <begin position="18"/>
        <end position="35"/>
    </location>
</feature>
<dbReference type="PROSITE" id="PS52016">
    <property type="entry name" value="TONB_DEPENDENT_REC_3"/>
    <property type="match status" value="1"/>
</dbReference>
<dbReference type="Proteomes" id="UP001165489">
    <property type="component" value="Unassembled WGS sequence"/>
</dbReference>
<dbReference type="InterPro" id="IPR023997">
    <property type="entry name" value="TonB-dep_OMP_SusC/RagA_CS"/>
</dbReference>
<dbReference type="InterPro" id="IPR037066">
    <property type="entry name" value="Plug_dom_sf"/>
</dbReference>
<dbReference type="InterPro" id="IPR039426">
    <property type="entry name" value="TonB-dep_rcpt-like"/>
</dbReference>
<evidence type="ECO:0000256" key="9">
    <source>
        <dbReference type="RuleBase" id="RU003357"/>
    </source>
</evidence>
<evidence type="ECO:0000313" key="14">
    <source>
        <dbReference type="Proteomes" id="UP001165489"/>
    </source>
</evidence>
<dbReference type="InterPro" id="IPR000531">
    <property type="entry name" value="Beta-barrel_TonB"/>
</dbReference>
<dbReference type="Pfam" id="PF13715">
    <property type="entry name" value="CarbopepD_reg_2"/>
    <property type="match status" value="1"/>
</dbReference>
<gene>
    <name evidence="13" type="ORF">MM239_10290</name>
</gene>
<dbReference type="Pfam" id="PF07715">
    <property type="entry name" value="Plug"/>
    <property type="match status" value="1"/>
</dbReference>